<keyword evidence="1" id="KW-0732">Signal</keyword>
<reference evidence="2" key="1">
    <citation type="submission" date="2021-04" db="EMBL/GenBank/DDBJ databases">
        <authorList>
            <person name="Rodrigo-Torres L."/>
            <person name="Arahal R. D."/>
            <person name="Lucena T."/>
        </authorList>
    </citation>
    <scope>NUCLEOTIDE SEQUENCE</scope>
    <source>
        <strain evidence="2">AS29M-1</strain>
    </source>
</reference>
<evidence type="ECO:0008006" key="4">
    <source>
        <dbReference type="Google" id="ProtNLM"/>
    </source>
</evidence>
<dbReference type="Pfam" id="PF11751">
    <property type="entry name" value="PorP_SprF"/>
    <property type="match status" value="1"/>
</dbReference>
<gene>
    <name evidence="2" type="ORF">CRYO30217_00377</name>
</gene>
<keyword evidence="3" id="KW-1185">Reference proteome</keyword>
<feature type="signal peptide" evidence="1">
    <location>
        <begin position="1"/>
        <end position="26"/>
    </location>
</feature>
<organism evidence="2 3">
    <name type="scientific">Parvicella tangerina</name>
    <dbReference type="NCBI Taxonomy" id="2829795"/>
    <lineage>
        <taxon>Bacteria</taxon>
        <taxon>Pseudomonadati</taxon>
        <taxon>Bacteroidota</taxon>
        <taxon>Flavobacteriia</taxon>
        <taxon>Flavobacteriales</taxon>
        <taxon>Parvicellaceae</taxon>
        <taxon>Parvicella</taxon>
    </lineage>
</organism>
<dbReference type="AlphaFoldDB" id="A0A916JJU3"/>
<evidence type="ECO:0000313" key="3">
    <source>
        <dbReference type="Proteomes" id="UP000683507"/>
    </source>
</evidence>
<protein>
    <recommendedName>
        <fullName evidence="4">Type IX secretion system membrane protein PorP/SprF</fullName>
    </recommendedName>
</protein>
<dbReference type="InterPro" id="IPR019861">
    <property type="entry name" value="PorP/SprF_Bacteroidetes"/>
</dbReference>
<dbReference type="Proteomes" id="UP000683507">
    <property type="component" value="Chromosome"/>
</dbReference>
<feature type="chain" id="PRO_5037172187" description="Type IX secretion system membrane protein PorP/SprF" evidence="1">
    <location>
        <begin position="27"/>
        <end position="330"/>
    </location>
</feature>
<name>A0A916JJU3_9FLAO</name>
<dbReference type="KEGG" id="ptan:CRYO30217_00377"/>
<accession>A0A916JJU3</accession>
<evidence type="ECO:0000256" key="1">
    <source>
        <dbReference type="SAM" id="SignalP"/>
    </source>
</evidence>
<evidence type="ECO:0000313" key="2">
    <source>
        <dbReference type="EMBL" id="CAG5077414.1"/>
    </source>
</evidence>
<dbReference type="EMBL" id="OU015584">
    <property type="protein sequence ID" value="CAG5077414.1"/>
    <property type="molecule type" value="Genomic_DNA"/>
</dbReference>
<dbReference type="NCBIfam" id="TIGR03519">
    <property type="entry name" value="T9SS_PorP_fam"/>
    <property type="match status" value="1"/>
</dbReference>
<proteinExistence type="predicted"/>
<sequence>MKFNHKHMLRILFIGFLLLGGSQLTAQQVPMYSQYFFNNYAYNPALGGTNQTVNVTSNHRYQWVGLQDAPRTYTLTVEGPLNNQKMGLGAFLFTDHVGPTRRTGLQFSYSYIFKITEDVKLSLGLSAGILEWKLDGHKVHLYSAGDQVLVDAVMRDIIPDASFGFHLFHDKWYFGASAPNLLQNKLRFSNAQYTALSRLEDHYYINGGYKFDLGDDFQIEPGMIIKFVTPAPIQFDPMVRLIWKEQLWIGGVYRGMFGPGTDGSSSFASNAASAMIGFTYKKNLQIGYSYDFAISNLNNYSNGTHELMLGVKFNKAQSFEENKDAKGSFE</sequence>